<dbReference type="Pfam" id="PF07303">
    <property type="entry name" value="Occludin_ELL"/>
    <property type="match status" value="1"/>
</dbReference>
<comment type="similarity">
    <text evidence="1 2">Belongs to the ELL/occludin family.</text>
</comment>
<dbReference type="Proteomes" id="UP000567624">
    <property type="component" value="Unassembled WGS sequence"/>
</dbReference>
<evidence type="ECO:0000256" key="2">
    <source>
        <dbReference type="PROSITE-ProRule" id="PRU01324"/>
    </source>
</evidence>
<name>A0A7K8R984_9PASS</name>
<dbReference type="GO" id="GO:0032968">
    <property type="term" value="P:positive regulation of transcription elongation by RNA polymerase II"/>
    <property type="evidence" value="ECO:0007669"/>
    <property type="project" value="TreeGrafter"/>
</dbReference>
<organism evidence="4 5">
    <name type="scientific">Smithornis capensis</name>
    <dbReference type="NCBI Taxonomy" id="363769"/>
    <lineage>
        <taxon>Eukaryota</taxon>
        <taxon>Metazoa</taxon>
        <taxon>Chordata</taxon>
        <taxon>Craniata</taxon>
        <taxon>Vertebrata</taxon>
        <taxon>Euteleostomi</taxon>
        <taxon>Archelosauria</taxon>
        <taxon>Archosauria</taxon>
        <taxon>Dinosauria</taxon>
        <taxon>Saurischia</taxon>
        <taxon>Theropoda</taxon>
        <taxon>Coelurosauria</taxon>
        <taxon>Aves</taxon>
        <taxon>Neognathae</taxon>
        <taxon>Neoaves</taxon>
        <taxon>Telluraves</taxon>
        <taxon>Australaves</taxon>
        <taxon>Passeriformes</taxon>
        <taxon>Eurylaimidae</taxon>
        <taxon>Smithornis</taxon>
    </lineage>
</organism>
<keyword evidence="5" id="KW-1185">Reference proteome</keyword>
<dbReference type="Gene3D" id="6.10.140.340">
    <property type="match status" value="1"/>
</dbReference>
<accession>A0A7K8R984</accession>
<proteinExistence type="inferred from homology"/>
<comment type="caution">
    <text evidence="4">The sequence shown here is derived from an EMBL/GenBank/DDBJ whole genome shotgun (WGS) entry which is preliminary data.</text>
</comment>
<feature type="non-terminal residue" evidence="4">
    <location>
        <position position="63"/>
    </location>
</feature>
<sequence>VAIVSCEQRQSYRDDFNAEYGEYQNLLARIDKITRKFCKFKEEWKFVTQESKAHQVKKDKTVR</sequence>
<evidence type="ECO:0000259" key="3">
    <source>
        <dbReference type="PROSITE" id="PS51980"/>
    </source>
</evidence>
<dbReference type="EMBL" id="VWYW01005124">
    <property type="protein sequence ID" value="NXF14287.1"/>
    <property type="molecule type" value="Genomic_DNA"/>
</dbReference>
<gene>
    <name evidence="4" type="primary">Ell_1</name>
    <name evidence="4" type="ORF">SMICAP_R15458</name>
</gene>
<dbReference type="PROSITE" id="PS51980">
    <property type="entry name" value="OCEL"/>
    <property type="match status" value="1"/>
</dbReference>
<protein>
    <submittedName>
        <fullName evidence="4">ELL factor</fullName>
    </submittedName>
</protein>
<reference evidence="4 5" key="1">
    <citation type="submission" date="2019-09" db="EMBL/GenBank/DDBJ databases">
        <title>Bird 10,000 Genomes (B10K) Project - Family phase.</title>
        <authorList>
            <person name="Zhang G."/>
        </authorList>
    </citation>
    <scope>NUCLEOTIDE SEQUENCE [LARGE SCALE GENOMIC DNA]</scope>
    <source>
        <strain evidence="4">B10K-CU-031-20</strain>
    </source>
</reference>
<dbReference type="GO" id="GO:0042795">
    <property type="term" value="P:snRNA transcription by RNA polymerase II"/>
    <property type="evidence" value="ECO:0007669"/>
    <property type="project" value="TreeGrafter"/>
</dbReference>
<evidence type="ECO:0000313" key="5">
    <source>
        <dbReference type="Proteomes" id="UP000567624"/>
    </source>
</evidence>
<dbReference type="InterPro" id="IPR031176">
    <property type="entry name" value="ELL/occludin"/>
</dbReference>
<dbReference type="GO" id="GO:0000987">
    <property type="term" value="F:cis-regulatory region sequence-specific DNA binding"/>
    <property type="evidence" value="ECO:0007669"/>
    <property type="project" value="TreeGrafter"/>
</dbReference>
<feature type="domain" description="OCEL" evidence="3">
    <location>
        <begin position="1"/>
        <end position="63"/>
    </location>
</feature>
<dbReference type="PANTHER" id="PTHR23288">
    <property type="entry name" value="OCCLUDIN AND RNA POLYMERASE II ELONGATION FACTOR ELL"/>
    <property type="match status" value="1"/>
</dbReference>
<evidence type="ECO:0000256" key="1">
    <source>
        <dbReference type="ARBA" id="ARBA00009171"/>
    </source>
</evidence>
<dbReference type="PANTHER" id="PTHR23288:SF8">
    <property type="entry name" value="RNA POLYMERASE II ELONGATION FACTOR ELL2"/>
    <property type="match status" value="1"/>
</dbReference>
<dbReference type="AlphaFoldDB" id="A0A7K8R984"/>
<evidence type="ECO:0000313" key="4">
    <source>
        <dbReference type="EMBL" id="NXF14287.1"/>
    </source>
</evidence>
<dbReference type="InterPro" id="IPR010844">
    <property type="entry name" value="Occludin_ELL"/>
</dbReference>
<dbReference type="SUPFAM" id="SSF144292">
    <property type="entry name" value="occludin/ELL-like"/>
    <property type="match status" value="1"/>
</dbReference>
<dbReference type="GO" id="GO:0008023">
    <property type="term" value="C:transcription elongation factor complex"/>
    <property type="evidence" value="ECO:0007669"/>
    <property type="project" value="TreeGrafter"/>
</dbReference>
<feature type="non-terminal residue" evidence="4">
    <location>
        <position position="1"/>
    </location>
</feature>